<keyword evidence="3" id="KW-1003">Cell membrane</keyword>
<keyword evidence="11 12" id="KW-0807">Transducer</keyword>
<keyword evidence="4" id="KW-0716">Sensory transduction</keyword>
<dbReference type="PRINTS" id="PR00237">
    <property type="entry name" value="GPCRRHODOPSN"/>
</dbReference>
<dbReference type="PANTHER" id="PTHR48018">
    <property type="entry name" value="OLFACTORY RECEPTOR"/>
    <property type="match status" value="1"/>
</dbReference>
<comment type="similarity">
    <text evidence="12">Belongs to the G-protein coupled receptor 1 family.</text>
</comment>
<reference evidence="15" key="1">
    <citation type="journal article" date="2021" name="Evol. Appl.">
        <title>The genome of the Pyrenean desman and the effects of bottlenecks and inbreeding on the genomic landscape of an endangered species.</title>
        <authorList>
            <person name="Escoda L."/>
            <person name="Castresana J."/>
        </authorList>
    </citation>
    <scope>NUCLEOTIDE SEQUENCE</scope>
    <source>
        <strain evidence="15">IBE-C5619</strain>
    </source>
</reference>
<comment type="function">
    <text evidence="1">Putative odorant or sperm cell receptor.</text>
</comment>
<dbReference type="Gene3D" id="1.20.1070.10">
    <property type="entry name" value="Rhodopsin 7-helix transmembrane proteins"/>
    <property type="match status" value="1"/>
</dbReference>
<dbReference type="InterPro" id="IPR000276">
    <property type="entry name" value="GPCR_Rhodpsn"/>
</dbReference>
<evidence type="ECO:0000256" key="3">
    <source>
        <dbReference type="ARBA" id="ARBA00022475"/>
    </source>
</evidence>
<dbReference type="EMBL" id="JAGFMF010011443">
    <property type="protein sequence ID" value="KAG8522323.1"/>
    <property type="molecule type" value="Genomic_DNA"/>
</dbReference>
<evidence type="ECO:0000256" key="2">
    <source>
        <dbReference type="ARBA" id="ARBA00004651"/>
    </source>
</evidence>
<evidence type="ECO:0000256" key="6">
    <source>
        <dbReference type="ARBA" id="ARBA00022725"/>
    </source>
</evidence>
<dbReference type="PROSITE" id="PS50262">
    <property type="entry name" value="G_PROTEIN_RECEP_F1_2"/>
    <property type="match status" value="1"/>
</dbReference>
<accession>A0A8J6DY32</accession>
<dbReference type="Proteomes" id="UP000700334">
    <property type="component" value="Unassembled WGS sequence"/>
</dbReference>
<comment type="caution">
    <text evidence="15">The sequence shown here is derived from an EMBL/GenBank/DDBJ whole genome shotgun (WGS) entry which is preliminary data.</text>
</comment>
<feature type="transmembrane region" description="Helical" evidence="13">
    <location>
        <begin position="113"/>
        <end position="133"/>
    </location>
</feature>
<keyword evidence="7 13" id="KW-1133">Transmembrane helix</keyword>
<dbReference type="Pfam" id="PF13853">
    <property type="entry name" value="7tm_4"/>
    <property type="match status" value="1"/>
</dbReference>
<gene>
    <name evidence="15" type="ORF">J0S82_007931</name>
</gene>
<evidence type="ECO:0000259" key="14">
    <source>
        <dbReference type="PROSITE" id="PS50262"/>
    </source>
</evidence>
<feature type="non-terminal residue" evidence="15">
    <location>
        <position position="1"/>
    </location>
</feature>
<evidence type="ECO:0000313" key="16">
    <source>
        <dbReference type="Proteomes" id="UP000700334"/>
    </source>
</evidence>
<keyword evidence="5 12" id="KW-0812">Transmembrane</keyword>
<dbReference type="GO" id="GO:0004930">
    <property type="term" value="F:G protein-coupled receptor activity"/>
    <property type="evidence" value="ECO:0007669"/>
    <property type="project" value="UniProtKB-KW"/>
</dbReference>
<feature type="transmembrane region" description="Helical" evidence="13">
    <location>
        <begin position="352"/>
        <end position="373"/>
    </location>
</feature>
<dbReference type="PROSITE" id="PS00237">
    <property type="entry name" value="G_PROTEIN_RECEP_F1_1"/>
    <property type="match status" value="1"/>
</dbReference>
<dbReference type="FunFam" id="1.20.1070.10:FF:000004">
    <property type="entry name" value="Olfactory receptor"/>
    <property type="match status" value="1"/>
</dbReference>
<dbReference type="GO" id="GO:0004984">
    <property type="term" value="F:olfactory receptor activity"/>
    <property type="evidence" value="ECO:0007669"/>
    <property type="project" value="InterPro"/>
</dbReference>
<feature type="transmembrane region" description="Helical" evidence="13">
    <location>
        <begin position="153"/>
        <end position="172"/>
    </location>
</feature>
<feature type="transmembrane region" description="Helical" evidence="13">
    <location>
        <begin position="327"/>
        <end position="345"/>
    </location>
</feature>
<dbReference type="SUPFAM" id="SSF81321">
    <property type="entry name" value="Family A G protein-coupled receptor-like"/>
    <property type="match status" value="1"/>
</dbReference>
<evidence type="ECO:0000256" key="7">
    <source>
        <dbReference type="ARBA" id="ARBA00022989"/>
    </source>
</evidence>
<evidence type="ECO:0000256" key="5">
    <source>
        <dbReference type="ARBA" id="ARBA00022692"/>
    </source>
</evidence>
<feature type="transmembrane region" description="Helical" evidence="13">
    <location>
        <begin position="289"/>
        <end position="312"/>
    </location>
</feature>
<organism evidence="15 16">
    <name type="scientific">Galemys pyrenaicus</name>
    <name type="common">Iberian desman</name>
    <name type="synonym">Pyrenean desman</name>
    <dbReference type="NCBI Taxonomy" id="202257"/>
    <lineage>
        <taxon>Eukaryota</taxon>
        <taxon>Metazoa</taxon>
        <taxon>Chordata</taxon>
        <taxon>Craniata</taxon>
        <taxon>Vertebrata</taxon>
        <taxon>Euteleostomi</taxon>
        <taxon>Mammalia</taxon>
        <taxon>Eutheria</taxon>
        <taxon>Laurasiatheria</taxon>
        <taxon>Eulipotyphla</taxon>
        <taxon>Talpidae</taxon>
        <taxon>Galemys</taxon>
    </lineage>
</organism>
<keyword evidence="6" id="KW-0552">Olfaction</keyword>
<feature type="transmembrane region" description="Helical" evidence="13">
    <location>
        <begin position="192"/>
        <end position="210"/>
    </location>
</feature>
<feature type="transmembrane region" description="Helical" evidence="13">
    <location>
        <begin position="79"/>
        <end position="101"/>
    </location>
</feature>
<name>A0A8J6DY32_GALPY</name>
<keyword evidence="10 12" id="KW-0675">Receptor</keyword>
<dbReference type="AlphaFoldDB" id="A0A8J6DY32"/>
<evidence type="ECO:0000256" key="4">
    <source>
        <dbReference type="ARBA" id="ARBA00022606"/>
    </source>
</evidence>
<keyword evidence="16" id="KW-1185">Reference proteome</keyword>
<dbReference type="PRINTS" id="PR00245">
    <property type="entry name" value="OLFACTORYR"/>
</dbReference>
<evidence type="ECO:0000256" key="11">
    <source>
        <dbReference type="ARBA" id="ARBA00023224"/>
    </source>
</evidence>
<keyword evidence="8 12" id="KW-0297">G-protein coupled receptor</keyword>
<evidence type="ECO:0000256" key="8">
    <source>
        <dbReference type="ARBA" id="ARBA00023040"/>
    </source>
</evidence>
<dbReference type="OrthoDB" id="9615611at2759"/>
<protein>
    <submittedName>
        <fullName evidence="15">Olfactory receptor 145</fullName>
    </submittedName>
</protein>
<evidence type="ECO:0000256" key="13">
    <source>
        <dbReference type="SAM" id="Phobius"/>
    </source>
</evidence>
<proteinExistence type="inferred from homology"/>
<evidence type="ECO:0000313" key="15">
    <source>
        <dbReference type="EMBL" id="KAG8522323.1"/>
    </source>
</evidence>
<evidence type="ECO:0000256" key="10">
    <source>
        <dbReference type="ARBA" id="ARBA00023170"/>
    </source>
</evidence>
<feature type="domain" description="G-protein coupled receptors family 1 profile" evidence="14">
    <location>
        <begin position="93"/>
        <end position="342"/>
    </location>
</feature>
<dbReference type="InterPro" id="IPR017452">
    <property type="entry name" value="GPCR_Rhodpsn_7TM"/>
</dbReference>
<comment type="subcellular location">
    <subcellularLocation>
        <location evidence="2">Cell membrane</location>
        <topology evidence="2">Multi-pass membrane protein</topology>
    </subcellularLocation>
</comment>
<evidence type="ECO:0000256" key="9">
    <source>
        <dbReference type="ARBA" id="ARBA00023136"/>
    </source>
</evidence>
<feature type="transmembrane region" description="Helical" evidence="13">
    <location>
        <begin position="385"/>
        <end position="409"/>
    </location>
</feature>
<sequence>SILQRALQGQSNEGAEVQNLYASNSQEEGGDRQYISLPLSDCSPCSHRITKTRMAAGNSSVTEFILAGLTDQPGLLLPLFFLFLSFYMVTVMGNLGLITLIGLNSHLHTPMYFFLYNLSFIDFCYSTVITPKMLMSFISKKNVISYEGCMTQLFFFLFFVVSESFILSAMAYDRYVAICNPLVYTTTMSPQVCLLLLLGVYVMGFAGAMAHTACMLRLTFCANNLVDHYMCDILPLLERSCSSTYINELVVFVVVGIDIGVPTVTIFISYALILSSILRIRSTEGRSKAFSTCSSHIIAVSFFFGSGAFMYLKPSSLLPMNQGKVSSLFYTIVVPMLNPLIYSLRNKDVKDLCVYCGGQLNLITFIGLNSSLPTLISTHVSELEFSIVVGMVITIPNISISITCAFLHFGKVQSLQYMRLPYCCFCGSGTFTFLRTSLQDIWT</sequence>
<dbReference type="CDD" id="cd15405">
    <property type="entry name" value="7tmA_OR8B-like"/>
    <property type="match status" value="1"/>
</dbReference>
<feature type="transmembrane region" description="Helical" evidence="13">
    <location>
        <begin position="249"/>
        <end position="277"/>
    </location>
</feature>
<dbReference type="InterPro" id="IPR000725">
    <property type="entry name" value="Olfact_rcpt"/>
</dbReference>
<feature type="non-terminal residue" evidence="15">
    <location>
        <position position="443"/>
    </location>
</feature>
<evidence type="ECO:0000256" key="12">
    <source>
        <dbReference type="RuleBase" id="RU000688"/>
    </source>
</evidence>
<keyword evidence="9 13" id="KW-0472">Membrane</keyword>
<evidence type="ECO:0000256" key="1">
    <source>
        <dbReference type="ARBA" id="ARBA00003929"/>
    </source>
</evidence>
<dbReference type="GO" id="GO:0005886">
    <property type="term" value="C:plasma membrane"/>
    <property type="evidence" value="ECO:0007669"/>
    <property type="project" value="UniProtKB-SubCell"/>
</dbReference>